<feature type="chain" id="PRO_5012241124" evidence="1">
    <location>
        <begin position="24"/>
        <end position="415"/>
    </location>
</feature>
<evidence type="ECO:0000256" key="1">
    <source>
        <dbReference type="SAM" id="SignalP"/>
    </source>
</evidence>
<gene>
    <name evidence="2" type="ORF">SAMN05421770_103186</name>
</gene>
<accession>A0A239IMH5</accession>
<reference evidence="2 3" key="1">
    <citation type="submission" date="2017-06" db="EMBL/GenBank/DDBJ databases">
        <authorList>
            <person name="Kim H.J."/>
            <person name="Triplett B.A."/>
        </authorList>
    </citation>
    <scope>NUCLEOTIDE SEQUENCE [LARGE SCALE GENOMIC DNA]</scope>
    <source>
        <strain evidence="2 3">DSM 18704</strain>
    </source>
</reference>
<sequence>MYRPLSNRIAGLSIATLCLLPLAACRRSGFPDIPAGFREFAYVANSGGNTVSVLDLVYLRQDRVLQVGAEPTALAVNGHRDEVYVVNTQTRQTSGSISVVDTTKNRIAATIPVNRQPVAIAVDSSGRRAFVVNSGSNNISVLDLDQRRQIAVASTGEQPGVVRIAANGRTLIVTNRGSGSVSIYDAALPPEPDAKPTGKADPPLKLRATFGNCPGASDAAILPDDSRAFVACSGGHQVMGIALAQAPDSWAVKQDSAALTDHLLAFLDVGQQPEHIAMKPNGGEIFVSNTLSDSVSEISTYTCEVGGTYPIGSRPAHGVVSDDNSTLWVSNSGADAIGLYSIEDGKLVSSLHTGSSPDSLAFSADEHLLLAADQHSGDVAVIRTQGKLGPALFTMLPAGQAPSAIVTKAMTDGGH</sequence>
<dbReference type="InterPro" id="IPR011045">
    <property type="entry name" value="N2O_reductase_N"/>
</dbReference>
<evidence type="ECO:0000313" key="2">
    <source>
        <dbReference type="EMBL" id="SNS94797.1"/>
    </source>
</evidence>
<evidence type="ECO:0000313" key="3">
    <source>
        <dbReference type="Proteomes" id="UP000198356"/>
    </source>
</evidence>
<dbReference type="Gene3D" id="2.130.10.10">
    <property type="entry name" value="YVTN repeat-like/Quinoprotein amine dehydrogenase"/>
    <property type="match status" value="2"/>
</dbReference>
<dbReference type="InterPro" id="IPR051200">
    <property type="entry name" value="Host-pathogen_enzymatic-act"/>
</dbReference>
<organism evidence="2 3">
    <name type="scientific">Granulicella rosea</name>
    <dbReference type="NCBI Taxonomy" id="474952"/>
    <lineage>
        <taxon>Bacteria</taxon>
        <taxon>Pseudomonadati</taxon>
        <taxon>Acidobacteriota</taxon>
        <taxon>Terriglobia</taxon>
        <taxon>Terriglobales</taxon>
        <taxon>Acidobacteriaceae</taxon>
        <taxon>Granulicella</taxon>
    </lineage>
</organism>
<dbReference type="PANTHER" id="PTHR47197:SF3">
    <property type="entry name" value="DIHYDRO-HEME D1 DEHYDROGENASE"/>
    <property type="match status" value="1"/>
</dbReference>
<dbReference type="PANTHER" id="PTHR47197">
    <property type="entry name" value="PROTEIN NIRF"/>
    <property type="match status" value="1"/>
</dbReference>
<dbReference type="EMBL" id="FZOU01000003">
    <property type="protein sequence ID" value="SNS94797.1"/>
    <property type="molecule type" value="Genomic_DNA"/>
</dbReference>
<dbReference type="Proteomes" id="UP000198356">
    <property type="component" value="Unassembled WGS sequence"/>
</dbReference>
<dbReference type="InterPro" id="IPR019405">
    <property type="entry name" value="Lactonase_7-beta_prop"/>
</dbReference>
<keyword evidence="3" id="KW-1185">Reference proteome</keyword>
<dbReference type="SUPFAM" id="SSF50974">
    <property type="entry name" value="Nitrous oxide reductase, N-terminal domain"/>
    <property type="match status" value="1"/>
</dbReference>
<feature type="signal peptide" evidence="1">
    <location>
        <begin position="1"/>
        <end position="23"/>
    </location>
</feature>
<dbReference type="RefSeq" id="WP_342743554.1">
    <property type="nucleotide sequence ID" value="NZ_FZOU01000003.1"/>
</dbReference>
<keyword evidence="1" id="KW-0732">Signal</keyword>
<proteinExistence type="predicted"/>
<dbReference type="Pfam" id="PF10282">
    <property type="entry name" value="Lactonase"/>
    <property type="match status" value="1"/>
</dbReference>
<dbReference type="InterPro" id="IPR015943">
    <property type="entry name" value="WD40/YVTN_repeat-like_dom_sf"/>
</dbReference>
<protein>
    <submittedName>
        <fullName evidence="2">40-residue YVTN family beta-propeller repeat-containing protein</fullName>
    </submittedName>
</protein>
<name>A0A239IMH5_9BACT</name>
<dbReference type="AlphaFoldDB" id="A0A239IMH5"/>